<gene>
    <name evidence="2" type="ORF">BLNAU_1939</name>
</gene>
<reference evidence="2 3" key="1">
    <citation type="journal article" date="2022" name="bioRxiv">
        <title>Genomics of Preaxostyla Flagellates Illuminates Evolutionary Transitions and the Path Towards Mitochondrial Loss.</title>
        <authorList>
            <person name="Novak L.V.F."/>
            <person name="Treitli S.C."/>
            <person name="Pyrih J."/>
            <person name="Halakuc P."/>
            <person name="Pipaliya S.V."/>
            <person name="Vacek V."/>
            <person name="Brzon O."/>
            <person name="Soukal P."/>
            <person name="Eme L."/>
            <person name="Dacks J.B."/>
            <person name="Karnkowska A."/>
            <person name="Elias M."/>
            <person name="Hampl V."/>
        </authorList>
    </citation>
    <scope>NUCLEOTIDE SEQUENCE [LARGE SCALE GENOMIC DNA]</scope>
    <source>
        <strain evidence="2">NAU3</strain>
        <tissue evidence="2">Gut</tissue>
    </source>
</reference>
<accession>A0ABQ9YGX9</accession>
<evidence type="ECO:0000313" key="2">
    <source>
        <dbReference type="EMBL" id="KAK2962916.1"/>
    </source>
</evidence>
<organism evidence="2 3">
    <name type="scientific">Blattamonas nauphoetae</name>
    <dbReference type="NCBI Taxonomy" id="2049346"/>
    <lineage>
        <taxon>Eukaryota</taxon>
        <taxon>Metamonada</taxon>
        <taxon>Preaxostyla</taxon>
        <taxon>Oxymonadida</taxon>
        <taxon>Blattamonas</taxon>
    </lineage>
</organism>
<dbReference type="Proteomes" id="UP001281761">
    <property type="component" value="Unassembled WGS sequence"/>
</dbReference>
<name>A0ABQ9YGX9_9EUKA</name>
<dbReference type="EMBL" id="JARBJD010000008">
    <property type="protein sequence ID" value="KAK2962916.1"/>
    <property type="molecule type" value="Genomic_DNA"/>
</dbReference>
<evidence type="ECO:0000256" key="1">
    <source>
        <dbReference type="SAM" id="MobiDB-lite"/>
    </source>
</evidence>
<protein>
    <submittedName>
        <fullName evidence="2">Uncharacterized protein</fullName>
    </submittedName>
</protein>
<sequence length="74" mass="8257">MFAESTNLLLHPPPSALHRPTTSRRVSSHHPLFLIDCPLFVALRTLFNLLSAIVCHRDTSSPILSNAVNDYVCM</sequence>
<evidence type="ECO:0000313" key="3">
    <source>
        <dbReference type="Proteomes" id="UP001281761"/>
    </source>
</evidence>
<keyword evidence="3" id="KW-1185">Reference proteome</keyword>
<proteinExistence type="predicted"/>
<feature type="region of interest" description="Disordered" evidence="1">
    <location>
        <begin position="1"/>
        <end position="22"/>
    </location>
</feature>
<comment type="caution">
    <text evidence="2">The sequence shown here is derived from an EMBL/GenBank/DDBJ whole genome shotgun (WGS) entry which is preliminary data.</text>
</comment>